<keyword evidence="8" id="KW-0032">Aminotransferase</keyword>
<dbReference type="PANTHER" id="PTHR45677:SF8">
    <property type="entry name" value="CYSTEINE SULFINIC ACID DECARBOXYLASE"/>
    <property type="match status" value="1"/>
</dbReference>
<keyword evidence="4 6" id="KW-0663">Pyridoxal phosphate</keyword>
<evidence type="ECO:0000256" key="3">
    <source>
        <dbReference type="ARBA" id="ARBA00022793"/>
    </source>
</evidence>
<keyword evidence="3" id="KW-0210">Decarboxylase</keyword>
<dbReference type="Pfam" id="PF00282">
    <property type="entry name" value="Pyridoxal_deC"/>
    <property type="match status" value="1"/>
</dbReference>
<feature type="modified residue" description="N6-(pyridoxal phosphate)lysine" evidence="6">
    <location>
        <position position="299"/>
    </location>
</feature>
<proteinExistence type="inferred from homology"/>
<evidence type="ECO:0000256" key="2">
    <source>
        <dbReference type="ARBA" id="ARBA00009533"/>
    </source>
</evidence>
<gene>
    <name evidence="8" type="ORF">QYS49_32365</name>
</gene>
<dbReference type="PANTHER" id="PTHR45677">
    <property type="entry name" value="GLUTAMATE DECARBOXYLASE-RELATED"/>
    <property type="match status" value="1"/>
</dbReference>
<dbReference type="AlphaFoldDB" id="A0AA51REA3"/>
<name>A0AA51REA3_9BACT</name>
<protein>
    <submittedName>
        <fullName evidence="8">Aminotransferase class V-fold PLP-dependent enzyme</fullName>
    </submittedName>
</protein>
<organism evidence="8 9">
    <name type="scientific">Marivirga salinarum</name>
    <dbReference type="NCBI Taxonomy" id="3059078"/>
    <lineage>
        <taxon>Bacteria</taxon>
        <taxon>Pseudomonadati</taxon>
        <taxon>Bacteroidota</taxon>
        <taxon>Cytophagia</taxon>
        <taxon>Cytophagales</taxon>
        <taxon>Marivirgaceae</taxon>
        <taxon>Marivirga</taxon>
    </lineage>
</organism>
<evidence type="ECO:0000256" key="1">
    <source>
        <dbReference type="ARBA" id="ARBA00001933"/>
    </source>
</evidence>
<dbReference type="GO" id="GO:0019752">
    <property type="term" value="P:carboxylic acid metabolic process"/>
    <property type="evidence" value="ECO:0007669"/>
    <property type="project" value="InterPro"/>
</dbReference>
<evidence type="ECO:0000313" key="9">
    <source>
        <dbReference type="Proteomes" id="UP001230496"/>
    </source>
</evidence>
<dbReference type="EMBL" id="CP129971">
    <property type="protein sequence ID" value="WMN12089.1"/>
    <property type="molecule type" value="Genomic_DNA"/>
</dbReference>
<dbReference type="InterPro" id="IPR015424">
    <property type="entry name" value="PyrdxlP-dep_Trfase"/>
</dbReference>
<dbReference type="GO" id="GO:0005737">
    <property type="term" value="C:cytoplasm"/>
    <property type="evidence" value="ECO:0007669"/>
    <property type="project" value="TreeGrafter"/>
</dbReference>
<keyword evidence="8" id="KW-0808">Transferase</keyword>
<evidence type="ECO:0000256" key="4">
    <source>
        <dbReference type="ARBA" id="ARBA00022898"/>
    </source>
</evidence>
<dbReference type="GO" id="GO:0016831">
    <property type="term" value="F:carboxy-lyase activity"/>
    <property type="evidence" value="ECO:0007669"/>
    <property type="project" value="UniProtKB-KW"/>
</dbReference>
<keyword evidence="9" id="KW-1185">Reference proteome</keyword>
<comment type="cofactor">
    <cofactor evidence="1 6 7">
        <name>pyridoxal 5'-phosphate</name>
        <dbReference type="ChEBI" id="CHEBI:597326"/>
    </cofactor>
</comment>
<dbReference type="GO" id="GO:0030170">
    <property type="term" value="F:pyridoxal phosphate binding"/>
    <property type="evidence" value="ECO:0007669"/>
    <property type="project" value="InterPro"/>
</dbReference>
<dbReference type="SUPFAM" id="SSF53383">
    <property type="entry name" value="PLP-dependent transferases"/>
    <property type="match status" value="1"/>
</dbReference>
<evidence type="ECO:0000256" key="7">
    <source>
        <dbReference type="RuleBase" id="RU000382"/>
    </source>
</evidence>
<dbReference type="InterPro" id="IPR015421">
    <property type="entry name" value="PyrdxlP-dep_Trfase_major"/>
</dbReference>
<accession>A0AA51REA3</accession>
<dbReference type="InterPro" id="IPR002129">
    <property type="entry name" value="PyrdxlP-dep_de-COase"/>
</dbReference>
<reference evidence="8 9" key="1">
    <citation type="submission" date="2023-08" db="EMBL/GenBank/DDBJ databases">
        <title>Comparative genomics and taxonomic characterization of three novel marine species of genus Marivirga.</title>
        <authorList>
            <person name="Muhammad N."/>
            <person name="Kim S.-G."/>
        </authorList>
    </citation>
    <scope>NUCLEOTIDE SEQUENCE [LARGE SCALE GENOMIC DNA]</scope>
    <source>
        <strain evidence="8 9">BDSF4-3</strain>
    </source>
</reference>
<dbReference type="RefSeq" id="WP_308349926.1">
    <property type="nucleotide sequence ID" value="NZ_CP129971.1"/>
</dbReference>
<evidence type="ECO:0000313" key="8">
    <source>
        <dbReference type="EMBL" id="WMN12089.1"/>
    </source>
</evidence>
<sequence>MQFDFDKQSRKKIIEYVFDKLEDYYSSTKERTTNPELNIKDIRESLLSQELANGIHPEKAIDHIINGLEKYSVHTPHPKYFGLFNPRSNYAGIMADLITATYNPQLAGWSHAPFAVEVEDLLIREFANKFGYQTERADGVFTTGGAEANLTAILCALNHKYPALASEGMFSIDKKPIIFCSQEAHHSIQKAVKVVGLGTNLIKAIPINSHLKMDIAILQQELEKLDYSVYDPLMIIGTAGTTGTGAIDNLVELNEIAKYHNLWFHVDAAFGGGAVLSDDLKVHLKGIEDSDSITFDAHKWMSVPMGASIFLTSKNDVLNKTFEINTEYMPKDADKLKVTQPFTHSIQWSRRFMGLKLYLSLLTYGWEGYEQIINHQSDMARYLKSQLLKNAWVIRNHTDLPVVCFTKEEFEQDPKFTEQIMSNILKNRKSWLSLYPINGISTFRACITNYNTTKIEIDELVNELNMEVDSFVTEMHPKHW</sequence>
<dbReference type="GO" id="GO:0008483">
    <property type="term" value="F:transaminase activity"/>
    <property type="evidence" value="ECO:0007669"/>
    <property type="project" value="UniProtKB-KW"/>
</dbReference>
<comment type="similarity">
    <text evidence="2 7">Belongs to the group II decarboxylase family.</text>
</comment>
<keyword evidence="5 7" id="KW-0456">Lyase</keyword>
<dbReference type="Gene3D" id="3.40.640.10">
    <property type="entry name" value="Type I PLP-dependent aspartate aminotransferase-like (Major domain)"/>
    <property type="match status" value="1"/>
</dbReference>
<dbReference type="Proteomes" id="UP001230496">
    <property type="component" value="Chromosome"/>
</dbReference>
<evidence type="ECO:0000256" key="6">
    <source>
        <dbReference type="PIRSR" id="PIRSR602129-50"/>
    </source>
</evidence>
<evidence type="ECO:0000256" key="5">
    <source>
        <dbReference type="ARBA" id="ARBA00023239"/>
    </source>
</evidence>
<dbReference type="KEGG" id="msaa:QYS49_32365"/>
<dbReference type="Gene3D" id="3.90.1150.170">
    <property type="match status" value="1"/>
</dbReference>